<dbReference type="AlphaFoldDB" id="A0A5M8FT47"/>
<dbReference type="SMART" id="SM00495">
    <property type="entry name" value="ChtBD3"/>
    <property type="match status" value="2"/>
</dbReference>
<gene>
    <name evidence="13" type="ORF">F2Q65_03535</name>
</gene>
<dbReference type="SUPFAM" id="SSF51445">
    <property type="entry name" value="(Trans)glycosidases"/>
    <property type="match status" value="1"/>
</dbReference>
<keyword evidence="5" id="KW-0146">Chitin degradation</keyword>
<evidence type="ECO:0000256" key="11">
    <source>
        <dbReference type="SAM" id="SignalP"/>
    </source>
</evidence>
<proteinExistence type="inferred from homology"/>
<keyword evidence="14" id="KW-1185">Reference proteome</keyword>
<sequence length="790" mass="84607">MRNRRFTRTPIAAALALACAEPVLAAVPGVAQIDWMETNHALVEVDPAATAYADLVTVRGAVEIPVRWSKWSGEPATRAEYRLDGQVIVTQALSGGQVQSGSAQLRIDRGGIYDLTVALCNADGCAESSAVELVVADTDGSHLDPIRLNVGEHHQPYVNTSDHVVAAYFVEWGVYDRQFPVDRIPAYNLTHLLYGFIPICGGDGINDALKQSSPGSFSALQRACAGTDDFEVAIHDPWAALQKPQDGHDWGTAYKGNFGQLMALKRAYPALRILPSFGGWTLSDPFYFMADPAIRARFVDSVETFVRTWKFLDGVDIDWEYPGGRGANPALGNPATDGETYVALMRELRTMLDRVEADTGRELLLTSAVSADPAKIALVDYAAAQPWLDLIFAMSYDFYGAWSLTELGHHAGLYAPRFDPDDDFNASSGINALIDQGADPARIALAVAMYGRGWSGVSGGQGSPFTGTASGPIAGTWEAGVLDYRDVAERLLEPGWQYGYDSWAEAAYAFNPETGDLVSFDDATSVQAKGAFVDAYGLAGLYAWEIDADNGDILNAMHAGLGHAPAAPGENAPPEDDAPPEEHEPPAQNQAPEVDLADGLRVVAGNTLTLEARARDPDGDTLRYAWTIPDALSPSRLDGPSVELTAPMVQSTTDYAVQVTVSDGALSATATTTVTVEPETTGGACSRTDPDAGNHPAWDADTVYVGGDTVSHGGLVWTAKYWTRGNAPAIGADAWRLISEVNLGWQAAAVYLGGDRVDYQGRRWEAKWWTRGDVPGSAMVWVDVGPALCN</sequence>
<dbReference type="InterPro" id="IPR036573">
    <property type="entry name" value="CBM_sf_5/12"/>
</dbReference>
<organism evidence="13 14">
    <name type="scientific">Thiohalocapsa marina</name>
    <dbReference type="NCBI Taxonomy" id="424902"/>
    <lineage>
        <taxon>Bacteria</taxon>
        <taxon>Pseudomonadati</taxon>
        <taxon>Pseudomonadota</taxon>
        <taxon>Gammaproteobacteria</taxon>
        <taxon>Chromatiales</taxon>
        <taxon>Chromatiaceae</taxon>
        <taxon>Thiohalocapsa</taxon>
    </lineage>
</organism>
<evidence type="ECO:0000313" key="13">
    <source>
        <dbReference type="EMBL" id="KAA6186972.1"/>
    </source>
</evidence>
<dbReference type="InterPro" id="IPR029070">
    <property type="entry name" value="Chitinase_insertion_sf"/>
</dbReference>
<comment type="similarity">
    <text evidence="2">Belongs to the glycosyl hydrolase 18 family. Chitinase class II subfamily.</text>
</comment>
<dbReference type="InterPro" id="IPR022409">
    <property type="entry name" value="PKD/Chitinase_dom"/>
</dbReference>
<dbReference type="SUPFAM" id="SSF54556">
    <property type="entry name" value="Chitinase insertion domain"/>
    <property type="match status" value="1"/>
</dbReference>
<dbReference type="InterPro" id="IPR013783">
    <property type="entry name" value="Ig-like_fold"/>
</dbReference>
<dbReference type="Gene3D" id="2.60.40.10">
    <property type="entry name" value="Immunoglobulins"/>
    <property type="match status" value="2"/>
</dbReference>
<evidence type="ECO:0000259" key="12">
    <source>
        <dbReference type="PROSITE" id="PS51910"/>
    </source>
</evidence>
<dbReference type="GO" id="GO:0008061">
    <property type="term" value="F:chitin binding"/>
    <property type="evidence" value="ECO:0007669"/>
    <property type="project" value="InterPro"/>
</dbReference>
<reference evidence="13 14" key="1">
    <citation type="submission" date="2019-09" db="EMBL/GenBank/DDBJ databases">
        <title>Whole-genome sequence of the purple sulfur bacterium Thiohalocapsa marina DSM 19078.</title>
        <authorList>
            <person name="Kyndt J.A."/>
            <person name="Meyer T.E."/>
        </authorList>
    </citation>
    <scope>NUCLEOTIDE SEQUENCE [LARGE SCALE GENOMIC DNA]</scope>
    <source>
        <strain evidence="13 14">DSM 19078</strain>
    </source>
</reference>
<dbReference type="PANTHER" id="PTHR11177:SF317">
    <property type="entry name" value="CHITINASE 12-RELATED"/>
    <property type="match status" value="1"/>
</dbReference>
<dbReference type="GO" id="GO:0005576">
    <property type="term" value="C:extracellular region"/>
    <property type="evidence" value="ECO:0007669"/>
    <property type="project" value="InterPro"/>
</dbReference>
<dbReference type="PROSITE" id="PS01095">
    <property type="entry name" value="GH18_1"/>
    <property type="match status" value="1"/>
</dbReference>
<dbReference type="SUPFAM" id="SSF49299">
    <property type="entry name" value="PKD domain"/>
    <property type="match status" value="1"/>
</dbReference>
<dbReference type="InterPro" id="IPR014756">
    <property type="entry name" value="Ig_E-set"/>
</dbReference>
<dbReference type="GO" id="GO:0008843">
    <property type="term" value="F:endochitinase activity"/>
    <property type="evidence" value="ECO:0007669"/>
    <property type="project" value="UniProtKB-EC"/>
</dbReference>
<evidence type="ECO:0000256" key="7">
    <source>
        <dbReference type="ARBA" id="ARBA00023295"/>
    </source>
</evidence>
<keyword evidence="6" id="KW-0119">Carbohydrate metabolism</keyword>
<dbReference type="CDD" id="cd06548">
    <property type="entry name" value="GH18_chitinase"/>
    <property type="match status" value="1"/>
</dbReference>
<dbReference type="InterPro" id="IPR001223">
    <property type="entry name" value="Glyco_hydro18_cat"/>
</dbReference>
<dbReference type="InterPro" id="IPR035986">
    <property type="entry name" value="PKD_dom_sf"/>
</dbReference>
<dbReference type="RefSeq" id="WP_150090476.1">
    <property type="nucleotide sequence ID" value="NZ_JBFUOH010000127.1"/>
</dbReference>
<dbReference type="SUPFAM" id="SSF51055">
    <property type="entry name" value="Carbohydrate binding domain"/>
    <property type="match status" value="2"/>
</dbReference>
<feature type="signal peptide" evidence="11">
    <location>
        <begin position="1"/>
        <end position="25"/>
    </location>
</feature>
<evidence type="ECO:0000256" key="9">
    <source>
        <dbReference type="RuleBase" id="RU000489"/>
    </source>
</evidence>
<evidence type="ECO:0000256" key="8">
    <source>
        <dbReference type="ARBA" id="ARBA00023326"/>
    </source>
</evidence>
<dbReference type="Gene3D" id="3.10.50.10">
    <property type="match status" value="1"/>
</dbReference>
<dbReference type="Pfam" id="PF08329">
    <property type="entry name" value="ChitinaseA_N"/>
    <property type="match status" value="1"/>
</dbReference>
<dbReference type="InterPro" id="IPR013540">
    <property type="entry name" value="ChitinaseA_N"/>
</dbReference>
<comment type="catalytic activity">
    <reaction evidence="1">
        <text>Random endo-hydrolysis of N-acetyl-beta-D-glucosaminide (1-&gt;4)-beta-linkages in chitin and chitodextrins.</text>
        <dbReference type="EC" id="3.2.1.14"/>
    </reaction>
</comment>
<evidence type="ECO:0000313" key="14">
    <source>
        <dbReference type="Proteomes" id="UP000322981"/>
    </source>
</evidence>
<evidence type="ECO:0000256" key="4">
    <source>
        <dbReference type="ARBA" id="ARBA00022801"/>
    </source>
</evidence>
<dbReference type="GO" id="GO:0000272">
    <property type="term" value="P:polysaccharide catabolic process"/>
    <property type="evidence" value="ECO:0007669"/>
    <property type="project" value="UniProtKB-KW"/>
</dbReference>
<keyword evidence="11" id="KW-0732">Signal</keyword>
<dbReference type="InterPro" id="IPR000601">
    <property type="entry name" value="PKD_dom"/>
</dbReference>
<dbReference type="InterPro" id="IPR001579">
    <property type="entry name" value="Glyco_hydro_18_chit_AS"/>
</dbReference>
<dbReference type="GO" id="GO:0006032">
    <property type="term" value="P:chitin catabolic process"/>
    <property type="evidence" value="ECO:0007669"/>
    <property type="project" value="UniProtKB-KW"/>
</dbReference>
<dbReference type="EC" id="3.2.1.14" evidence="3"/>
<dbReference type="CDD" id="cd12215">
    <property type="entry name" value="ChiC_BD"/>
    <property type="match status" value="2"/>
</dbReference>
<evidence type="ECO:0000256" key="1">
    <source>
        <dbReference type="ARBA" id="ARBA00000822"/>
    </source>
</evidence>
<dbReference type="GO" id="GO:0030246">
    <property type="term" value="F:carbohydrate binding"/>
    <property type="evidence" value="ECO:0007669"/>
    <property type="project" value="InterPro"/>
</dbReference>
<feature type="chain" id="PRO_5024415194" description="chitinase" evidence="11">
    <location>
        <begin position="26"/>
        <end position="790"/>
    </location>
</feature>
<dbReference type="Pfam" id="PF02839">
    <property type="entry name" value="CBM_5_12"/>
    <property type="match status" value="2"/>
</dbReference>
<evidence type="ECO:0000256" key="2">
    <source>
        <dbReference type="ARBA" id="ARBA00009121"/>
    </source>
</evidence>
<dbReference type="InterPro" id="IPR011583">
    <property type="entry name" value="Chitinase_II/V-like_cat"/>
</dbReference>
<evidence type="ECO:0000256" key="6">
    <source>
        <dbReference type="ARBA" id="ARBA00023277"/>
    </source>
</evidence>
<dbReference type="SMART" id="SM00636">
    <property type="entry name" value="Glyco_18"/>
    <property type="match status" value="1"/>
</dbReference>
<dbReference type="PROSITE" id="PS51257">
    <property type="entry name" value="PROKAR_LIPOPROTEIN"/>
    <property type="match status" value="1"/>
</dbReference>
<dbReference type="Proteomes" id="UP000322981">
    <property type="component" value="Unassembled WGS sequence"/>
</dbReference>
<dbReference type="SUPFAM" id="SSF81296">
    <property type="entry name" value="E set domains"/>
    <property type="match status" value="1"/>
</dbReference>
<dbReference type="OrthoDB" id="9775889at2"/>
<dbReference type="InterPro" id="IPR017853">
    <property type="entry name" value="GH"/>
</dbReference>
<dbReference type="PROSITE" id="PS51910">
    <property type="entry name" value="GH18_2"/>
    <property type="match status" value="1"/>
</dbReference>
<dbReference type="Gene3D" id="3.20.20.80">
    <property type="entry name" value="Glycosidases"/>
    <property type="match status" value="1"/>
</dbReference>
<comment type="caution">
    <text evidence="13">The sequence shown here is derived from an EMBL/GenBank/DDBJ whole genome shotgun (WGS) entry which is preliminary data.</text>
</comment>
<dbReference type="InterPro" id="IPR003610">
    <property type="entry name" value="CBM5/12"/>
</dbReference>
<accession>A0A5M8FT47</accession>
<dbReference type="Gene3D" id="2.10.10.20">
    <property type="entry name" value="Carbohydrate-binding module superfamily 5/12"/>
    <property type="match status" value="2"/>
</dbReference>
<dbReference type="Pfam" id="PF00704">
    <property type="entry name" value="Glyco_hydro_18"/>
    <property type="match status" value="1"/>
</dbReference>
<feature type="domain" description="GH18" evidence="12">
    <location>
        <begin position="163"/>
        <end position="564"/>
    </location>
</feature>
<protein>
    <recommendedName>
        <fullName evidence="3">chitinase</fullName>
        <ecNumber evidence="3">3.2.1.14</ecNumber>
    </recommendedName>
</protein>
<evidence type="ECO:0000256" key="5">
    <source>
        <dbReference type="ARBA" id="ARBA00023024"/>
    </source>
</evidence>
<keyword evidence="4 9" id="KW-0378">Hydrolase</keyword>
<dbReference type="EMBL" id="VWXX01000003">
    <property type="protein sequence ID" value="KAA6186972.1"/>
    <property type="molecule type" value="Genomic_DNA"/>
</dbReference>
<name>A0A5M8FT47_9GAMM</name>
<keyword evidence="8" id="KW-0624">Polysaccharide degradation</keyword>
<dbReference type="InterPro" id="IPR050314">
    <property type="entry name" value="Glycosyl_Hydrlase_18"/>
</dbReference>
<evidence type="ECO:0000256" key="10">
    <source>
        <dbReference type="SAM" id="MobiDB-lite"/>
    </source>
</evidence>
<keyword evidence="7 9" id="KW-0326">Glycosidase</keyword>
<evidence type="ECO:0000256" key="3">
    <source>
        <dbReference type="ARBA" id="ARBA00012729"/>
    </source>
</evidence>
<dbReference type="Pfam" id="PF00801">
    <property type="entry name" value="PKD"/>
    <property type="match status" value="1"/>
</dbReference>
<dbReference type="PANTHER" id="PTHR11177">
    <property type="entry name" value="CHITINASE"/>
    <property type="match status" value="1"/>
</dbReference>
<feature type="region of interest" description="Disordered" evidence="10">
    <location>
        <begin position="564"/>
        <end position="594"/>
    </location>
</feature>
<dbReference type="SMART" id="SM00089">
    <property type="entry name" value="PKD"/>
    <property type="match status" value="1"/>
</dbReference>
<dbReference type="CDD" id="cd02848">
    <property type="entry name" value="E_set_Chitinase_N"/>
    <property type="match status" value="1"/>
</dbReference>